<evidence type="ECO:0000313" key="3">
    <source>
        <dbReference type="EMBL" id="CAL1126329.1"/>
    </source>
</evidence>
<evidence type="ECO:0000313" key="5">
    <source>
        <dbReference type="Proteomes" id="UP001152797"/>
    </source>
</evidence>
<feature type="coiled-coil region" evidence="1">
    <location>
        <begin position="61"/>
        <end position="116"/>
    </location>
</feature>
<sequence>MVVFWRQSQWTVLSSLRGHEPSTFNRVQLDVAVQVRRWFVSQMSLGELLTSWLCWWTSREGSTAKAKCEDLKSQLDAAEEVACDKEVAVVATKTLLEESEKTMQEMSQKIDTAVAEVLAFDEVLAIFKDLGAFQCGK</sequence>
<dbReference type="EMBL" id="CAMXCT010000045">
    <property type="protein sequence ID" value="CAI3972954.1"/>
    <property type="molecule type" value="Genomic_DNA"/>
</dbReference>
<accession>A0A9P1BGB5</accession>
<proteinExistence type="predicted"/>
<reference evidence="2" key="1">
    <citation type="submission" date="2022-10" db="EMBL/GenBank/DDBJ databases">
        <authorList>
            <person name="Chen Y."/>
            <person name="Dougan E. K."/>
            <person name="Chan C."/>
            <person name="Rhodes N."/>
            <person name="Thang M."/>
        </authorList>
    </citation>
    <scope>NUCLEOTIDE SEQUENCE</scope>
</reference>
<evidence type="ECO:0000313" key="2">
    <source>
        <dbReference type="EMBL" id="CAI3972954.1"/>
    </source>
</evidence>
<dbReference type="AlphaFoldDB" id="A0A9P1BGB5"/>
<keyword evidence="5" id="KW-1185">Reference proteome</keyword>
<keyword evidence="1" id="KW-0175">Coiled coil</keyword>
<dbReference type="EMBL" id="CAMXCT030000045">
    <property type="protein sequence ID" value="CAL4760266.1"/>
    <property type="molecule type" value="Genomic_DNA"/>
</dbReference>
<evidence type="ECO:0000256" key="1">
    <source>
        <dbReference type="SAM" id="Coils"/>
    </source>
</evidence>
<organism evidence="2">
    <name type="scientific">Cladocopium goreaui</name>
    <dbReference type="NCBI Taxonomy" id="2562237"/>
    <lineage>
        <taxon>Eukaryota</taxon>
        <taxon>Sar</taxon>
        <taxon>Alveolata</taxon>
        <taxon>Dinophyceae</taxon>
        <taxon>Suessiales</taxon>
        <taxon>Symbiodiniaceae</taxon>
        <taxon>Cladocopium</taxon>
    </lineage>
</organism>
<evidence type="ECO:0000313" key="4">
    <source>
        <dbReference type="EMBL" id="CAL4760266.1"/>
    </source>
</evidence>
<protein>
    <submittedName>
        <fullName evidence="4">EF-hand domain-containing protein</fullName>
    </submittedName>
</protein>
<name>A0A9P1BGB5_9DINO</name>
<dbReference type="Proteomes" id="UP001152797">
    <property type="component" value="Unassembled WGS sequence"/>
</dbReference>
<gene>
    <name evidence="2" type="ORF">C1SCF055_LOCUS1487</name>
</gene>
<comment type="caution">
    <text evidence="2">The sequence shown here is derived from an EMBL/GenBank/DDBJ whole genome shotgun (WGS) entry which is preliminary data.</text>
</comment>
<reference evidence="3" key="2">
    <citation type="submission" date="2024-04" db="EMBL/GenBank/DDBJ databases">
        <authorList>
            <person name="Chen Y."/>
            <person name="Shah S."/>
            <person name="Dougan E. K."/>
            <person name="Thang M."/>
            <person name="Chan C."/>
        </authorList>
    </citation>
    <scope>NUCLEOTIDE SEQUENCE [LARGE SCALE GENOMIC DNA]</scope>
</reference>
<dbReference type="EMBL" id="CAMXCT020000045">
    <property type="protein sequence ID" value="CAL1126329.1"/>
    <property type="molecule type" value="Genomic_DNA"/>
</dbReference>